<dbReference type="GO" id="GO:0005524">
    <property type="term" value="F:ATP binding"/>
    <property type="evidence" value="ECO:0007669"/>
    <property type="project" value="UniProtKB-KW"/>
</dbReference>
<evidence type="ECO:0000256" key="8">
    <source>
        <dbReference type="ARBA" id="ARBA00022824"/>
    </source>
</evidence>
<evidence type="ECO:0000256" key="11">
    <source>
        <dbReference type="ARBA" id="ARBA00022989"/>
    </source>
</evidence>
<evidence type="ECO:0000313" key="20">
    <source>
        <dbReference type="Proteomes" id="UP000678393"/>
    </source>
</evidence>
<evidence type="ECO:0000256" key="6">
    <source>
        <dbReference type="ARBA" id="ARBA00022741"/>
    </source>
</evidence>
<keyword evidence="10" id="KW-0735">Signal-anchor</keyword>
<evidence type="ECO:0000256" key="12">
    <source>
        <dbReference type="ARBA" id="ARBA00023136"/>
    </source>
</evidence>
<keyword evidence="6" id="KW-0547">Nucleotide-binding</keyword>
<evidence type="ECO:0000256" key="10">
    <source>
        <dbReference type="ARBA" id="ARBA00022968"/>
    </source>
</evidence>
<evidence type="ECO:0000256" key="1">
    <source>
        <dbReference type="ARBA" id="ARBA00004648"/>
    </source>
</evidence>
<evidence type="ECO:0000256" key="14">
    <source>
        <dbReference type="ARBA" id="ARBA00029343"/>
    </source>
</evidence>
<keyword evidence="12 17" id="KW-0472">Membrane</keyword>
<comment type="catalytic activity">
    <reaction evidence="14">
        <text>3-O-[beta-D-GalNAc-(1-&gt;3)-beta-D-GlcNAc-(1-&gt;4)-alpha-D-Man]-L-Thr-[protein] + ATP = 3-O-[beta-D-GalNAc-(1-&gt;3)-beta-D-GlcNAc-(1-&gt;4)-(O-6-P-alpha-D-Man)]-Thr-[protein] + ADP + H(+)</text>
        <dbReference type="Rhea" id="RHEA:52616"/>
        <dbReference type="Rhea" id="RHEA-COMP:13308"/>
        <dbReference type="Rhea" id="RHEA-COMP:13309"/>
        <dbReference type="ChEBI" id="CHEBI:15378"/>
        <dbReference type="ChEBI" id="CHEBI:30616"/>
        <dbReference type="ChEBI" id="CHEBI:136709"/>
        <dbReference type="ChEBI" id="CHEBI:136710"/>
        <dbReference type="ChEBI" id="CHEBI:456216"/>
        <dbReference type="EC" id="2.7.1.183"/>
    </reaction>
</comment>
<dbReference type="GO" id="GO:0019200">
    <property type="term" value="F:carbohydrate kinase activity"/>
    <property type="evidence" value="ECO:0007669"/>
    <property type="project" value="InterPro"/>
</dbReference>
<dbReference type="SUPFAM" id="SSF56112">
    <property type="entry name" value="Protein kinase-like (PK-like)"/>
    <property type="match status" value="1"/>
</dbReference>
<evidence type="ECO:0000259" key="18">
    <source>
        <dbReference type="PROSITE" id="PS50011"/>
    </source>
</evidence>
<dbReference type="OrthoDB" id="4062651at2759"/>
<comment type="caution">
    <text evidence="19">The sequence shown here is derived from an EMBL/GenBank/DDBJ whole genome shotgun (WGS) entry which is preliminary data.</text>
</comment>
<dbReference type="PROSITE" id="PS50011">
    <property type="entry name" value="PROTEIN_KINASE_DOM"/>
    <property type="match status" value="1"/>
</dbReference>
<evidence type="ECO:0000256" key="17">
    <source>
        <dbReference type="SAM" id="Phobius"/>
    </source>
</evidence>
<dbReference type="GO" id="GO:0006493">
    <property type="term" value="P:protein O-linked glycosylation"/>
    <property type="evidence" value="ECO:0007669"/>
    <property type="project" value="InterPro"/>
</dbReference>
<name>A0A8S4A3H0_9EUPU</name>
<evidence type="ECO:0000256" key="2">
    <source>
        <dbReference type="ARBA" id="ARBA00011932"/>
    </source>
</evidence>
<keyword evidence="8" id="KW-0256">Endoplasmic reticulum</keyword>
<feature type="transmembrane region" description="Helical" evidence="17">
    <location>
        <begin position="12"/>
        <end position="30"/>
    </location>
</feature>
<keyword evidence="4" id="KW-0808">Transferase</keyword>
<evidence type="ECO:0000313" key="19">
    <source>
        <dbReference type="EMBL" id="CAG5133646.1"/>
    </source>
</evidence>
<dbReference type="GO" id="GO:0005789">
    <property type="term" value="C:endoplasmic reticulum membrane"/>
    <property type="evidence" value="ECO:0007669"/>
    <property type="project" value="UniProtKB-SubCell"/>
</dbReference>
<keyword evidence="11 17" id="KW-1133">Transmembrane helix</keyword>
<evidence type="ECO:0000256" key="9">
    <source>
        <dbReference type="ARBA" id="ARBA00022840"/>
    </source>
</evidence>
<evidence type="ECO:0000256" key="15">
    <source>
        <dbReference type="ARBA" id="ARBA00030304"/>
    </source>
</evidence>
<comment type="function">
    <text evidence="13">Protein O-mannose kinase that specifically mediates phosphorylation at the 6-position of an O-mannose of the trisaccharide (N-acetylgalactosamine (GalNAc)-beta-1,3-N-acetylglucosamine (GlcNAc)-beta-1,4-mannose) to generate phosphorylated O-mannosyl trisaccharide (N-acetylgalactosamine-beta-1,3-N-acetylglucosamine-beta-1,4-(phosphate-6-)mannose). Phosphorylated O-mannosyl trisaccharide is a carbohydrate structure present in alpha-dystroglycan (DAG1), which is required for binding laminin G-like domain-containing extracellular proteins with high affinity. Only shows kinase activity when the GalNAc-beta-3-GlcNAc-beta-terminus is linked to the 4-position of O-mannose, suggesting that this disaccharide serves as the substrate recognition motif.</text>
</comment>
<dbReference type="EMBL" id="CAJHNH020006379">
    <property type="protein sequence ID" value="CAG5133646.1"/>
    <property type="molecule type" value="Genomic_DNA"/>
</dbReference>
<dbReference type="InterPro" id="IPR000719">
    <property type="entry name" value="Prot_kinase_dom"/>
</dbReference>
<dbReference type="InterPro" id="IPR001245">
    <property type="entry name" value="Ser-Thr/Tyr_kinase_cat_dom"/>
</dbReference>
<dbReference type="InterPro" id="IPR039318">
    <property type="entry name" value="POMK"/>
</dbReference>
<reference evidence="19" key="1">
    <citation type="submission" date="2021-04" db="EMBL/GenBank/DDBJ databases">
        <authorList>
            <consortium name="Molecular Ecology Group"/>
        </authorList>
    </citation>
    <scope>NUCLEOTIDE SEQUENCE</scope>
</reference>
<feature type="domain" description="Protein kinase" evidence="18">
    <location>
        <begin position="76"/>
        <end position="352"/>
    </location>
</feature>
<keyword evidence="7" id="KW-0418">Kinase</keyword>
<dbReference type="InterPro" id="IPR011009">
    <property type="entry name" value="Kinase-like_dom_sf"/>
</dbReference>
<dbReference type="Proteomes" id="UP000678393">
    <property type="component" value="Unassembled WGS sequence"/>
</dbReference>
<dbReference type="PANTHER" id="PTHR22618:SF2">
    <property type="entry name" value="PROTEIN O-MANNOSE KINASE"/>
    <property type="match status" value="1"/>
</dbReference>
<evidence type="ECO:0000256" key="3">
    <source>
        <dbReference type="ARBA" id="ARBA00015906"/>
    </source>
</evidence>
<protein>
    <recommendedName>
        <fullName evidence="3">Protein O-mannose kinase</fullName>
        <ecNumber evidence="2">2.7.1.183</ecNumber>
    </recommendedName>
    <alternativeName>
        <fullName evidence="16">Protein kinase-like protein SgK196</fullName>
    </alternativeName>
    <alternativeName>
        <fullName evidence="15">Sugen kinase 196</fullName>
    </alternativeName>
</protein>
<evidence type="ECO:0000256" key="7">
    <source>
        <dbReference type="ARBA" id="ARBA00022777"/>
    </source>
</evidence>
<keyword evidence="5 17" id="KW-0812">Transmembrane</keyword>
<keyword evidence="9" id="KW-0067">ATP-binding</keyword>
<evidence type="ECO:0000256" key="5">
    <source>
        <dbReference type="ARBA" id="ARBA00022692"/>
    </source>
</evidence>
<dbReference type="FunFam" id="1.10.510.10:FF:000464">
    <property type="entry name" value="Protein O-mannose kinase"/>
    <property type="match status" value="1"/>
</dbReference>
<dbReference type="AlphaFoldDB" id="A0A8S4A3H0"/>
<comment type="subcellular location">
    <subcellularLocation>
        <location evidence="1">Endoplasmic reticulum membrane</location>
        <topology evidence="1">Single-pass type II membrane protein</topology>
    </subcellularLocation>
</comment>
<dbReference type="Gene3D" id="1.10.510.10">
    <property type="entry name" value="Transferase(Phosphotransferase) domain 1"/>
    <property type="match status" value="1"/>
</dbReference>
<evidence type="ECO:0000256" key="4">
    <source>
        <dbReference type="ARBA" id="ARBA00022679"/>
    </source>
</evidence>
<dbReference type="Pfam" id="PF07714">
    <property type="entry name" value="PK_Tyr_Ser-Thr"/>
    <property type="match status" value="1"/>
</dbReference>
<proteinExistence type="predicted"/>
<evidence type="ECO:0000256" key="16">
    <source>
        <dbReference type="ARBA" id="ARBA00030430"/>
    </source>
</evidence>
<keyword evidence="20" id="KW-1185">Reference proteome</keyword>
<organism evidence="19 20">
    <name type="scientific">Candidula unifasciata</name>
    <dbReference type="NCBI Taxonomy" id="100452"/>
    <lineage>
        <taxon>Eukaryota</taxon>
        <taxon>Metazoa</taxon>
        <taxon>Spiralia</taxon>
        <taxon>Lophotrochozoa</taxon>
        <taxon>Mollusca</taxon>
        <taxon>Gastropoda</taxon>
        <taxon>Heterobranchia</taxon>
        <taxon>Euthyneura</taxon>
        <taxon>Panpulmonata</taxon>
        <taxon>Eupulmonata</taxon>
        <taxon>Stylommatophora</taxon>
        <taxon>Helicina</taxon>
        <taxon>Helicoidea</taxon>
        <taxon>Geomitridae</taxon>
        <taxon>Candidula</taxon>
    </lineage>
</organism>
<dbReference type="PANTHER" id="PTHR22618">
    <property type="entry name" value="PROTEIN O-MANNOSE KINASE"/>
    <property type="match status" value="1"/>
</dbReference>
<evidence type="ECO:0000256" key="13">
    <source>
        <dbReference type="ARBA" id="ARBA00025665"/>
    </source>
</evidence>
<sequence>MDNFSFHNTGSRFALIILLLGMTIFFKGLWVNVPGFLSNNVQHRSQLSCNAGSFILKGMKSCHPWLSCLEIEKEVWVTERYLGSGAEKIVKEGYWQDHPVAVNILRHEDFFHDFQHNLNMLKLFSNESSPQVNKIVQLVGWCFHQQTPVIITELHPLGAANNIHAVLKENFPSFDTLEFRFGLCIDFVNILHILHSHPDGPRVMCDANDPDKALSQFLLSENGSLILNDMDALPLVNKSSGELVKCGHRELHGDYVAPEQLWPYDTKMYDDGEMPHYDEKVDIWKIPDVCNFLLGDMTGASKLQLHLFGIHSECKKEDPQLRPSARMVLNYYKTVRLRLGWNIFSPRSRDEG</sequence>
<dbReference type="EC" id="2.7.1.183" evidence="2"/>
<accession>A0A8S4A3H0</accession>
<gene>
    <name evidence="19" type="ORF">CUNI_LOCUS19204</name>
</gene>
<dbReference type="GO" id="GO:0004672">
    <property type="term" value="F:protein kinase activity"/>
    <property type="evidence" value="ECO:0007669"/>
    <property type="project" value="InterPro"/>
</dbReference>